<dbReference type="EMBL" id="MPGH01000091">
    <property type="protein sequence ID" value="OLN87474.1"/>
    <property type="molecule type" value="Genomic_DNA"/>
</dbReference>
<accession>A0A1Q8RT41</accession>
<protein>
    <submittedName>
        <fullName evidence="2">Uncharacterized protein</fullName>
    </submittedName>
</protein>
<dbReference type="Proteomes" id="UP000186583">
    <property type="component" value="Unassembled WGS sequence"/>
</dbReference>
<dbReference type="InterPro" id="IPR022190">
    <property type="entry name" value="DUF3716"/>
</dbReference>
<feature type="region of interest" description="Disordered" evidence="1">
    <location>
        <begin position="262"/>
        <end position="283"/>
    </location>
</feature>
<dbReference type="OrthoDB" id="4825089at2759"/>
<keyword evidence="3" id="KW-1185">Reference proteome</keyword>
<gene>
    <name evidence="2" type="ORF">CCHL11_06213</name>
</gene>
<dbReference type="Pfam" id="PF12511">
    <property type="entry name" value="DUF3716"/>
    <property type="match status" value="1"/>
</dbReference>
<proteinExistence type="predicted"/>
<feature type="region of interest" description="Disordered" evidence="1">
    <location>
        <begin position="1"/>
        <end position="61"/>
    </location>
</feature>
<reference evidence="2 3" key="1">
    <citation type="submission" date="2016-11" db="EMBL/GenBank/DDBJ databases">
        <title>Draft Genome Assembly of Colletotrichum chlorophyti a pathogen of herbaceous plants.</title>
        <authorList>
            <person name="Gan P."/>
            <person name="Narusaka M."/>
            <person name="Tsushima A."/>
            <person name="Narusaka Y."/>
            <person name="Takano Y."/>
            <person name="Shirasu K."/>
        </authorList>
    </citation>
    <scope>NUCLEOTIDE SEQUENCE [LARGE SCALE GENOMIC DNA]</scope>
    <source>
        <strain evidence="2 3">NTL11</strain>
    </source>
</reference>
<evidence type="ECO:0000313" key="2">
    <source>
        <dbReference type="EMBL" id="OLN87474.1"/>
    </source>
</evidence>
<comment type="caution">
    <text evidence="2">The sequence shown here is derived from an EMBL/GenBank/DDBJ whole genome shotgun (WGS) entry which is preliminary data.</text>
</comment>
<evidence type="ECO:0000313" key="3">
    <source>
        <dbReference type="Proteomes" id="UP000186583"/>
    </source>
</evidence>
<evidence type="ECO:0000256" key="1">
    <source>
        <dbReference type="SAM" id="MobiDB-lite"/>
    </source>
</evidence>
<dbReference type="AlphaFoldDB" id="A0A1Q8RT41"/>
<sequence length="321" mass="35063">MPAAVLASRVRSGPAETSPAHRPPSYDASPQASTASTQWNVSATDATTRQGPYEPRGRHQQNVDATPAADLEHATVKVSASTIPGLPPQTALSTDTMKKLGSLPIRRAWRAKEDKVSPDMSQGPVLEAIMLHERGELQGSEQQCSRCKRARGISPECVKMPGIHNGACSNCLIERTLARPGSTARPTRSYSAERRSISAIISPSIPKEDVIAVWNLIAGVISAQPQECFIEDDTEMPGKRIEDAARLVARSADEWGHIVNEQNPDLEGIDDGPSEKGRRVRQAARIRETALQIADCARDWGEKLEKKRSSSRLRTQHMSRE</sequence>
<name>A0A1Q8RT41_9PEZI</name>
<organism evidence="2 3">
    <name type="scientific">Colletotrichum chlorophyti</name>
    <dbReference type="NCBI Taxonomy" id="708187"/>
    <lineage>
        <taxon>Eukaryota</taxon>
        <taxon>Fungi</taxon>
        <taxon>Dikarya</taxon>
        <taxon>Ascomycota</taxon>
        <taxon>Pezizomycotina</taxon>
        <taxon>Sordariomycetes</taxon>
        <taxon>Hypocreomycetidae</taxon>
        <taxon>Glomerellales</taxon>
        <taxon>Glomerellaceae</taxon>
        <taxon>Colletotrichum</taxon>
    </lineage>
</organism>
<feature type="compositionally biased region" description="Polar residues" evidence="1">
    <location>
        <begin position="28"/>
        <end position="50"/>
    </location>
</feature>